<dbReference type="Proteomes" id="UP000030993">
    <property type="component" value="Unassembled WGS sequence"/>
</dbReference>
<organism evidence="2 3">
    <name type="scientific">Anaerovibrio lipolyticus</name>
    <dbReference type="NCBI Taxonomy" id="82374"/>
    <lineage>
        <taxon>Bacteria</taxon>
        <taxon>Bacillati</taxon>
        <taxon>Bacillota</taxon>
        <taxon>Negativicutes</taxon>
        <taxon>Selenomonadales</taxon>
        <taxon>Selenomonadaceae</taxon>
        <taxon>Anaerovibrio</taxon>
    </lineage>
</organism>
<comment type="caution">
    <text evidence="2">The sequence shown here is derived from an EMBL/GenBank/DDBJ whole genome shotgun (WGS) entry which is preliminary data.</text>
</comment>
<dbReference type="Pfam" id="PF18818">
    <property type="entry name" value="MPTase-PolyVal"/>
    <property type="match status" value="1"/>
</dbReference>
<evidence type="ECO:0000313" key="2">
    <source>
        <dbReference type="EMBL" id="KHM52617.1"/>
    </source>
</evidence>
<gene>
    <name evidence="2" type="ORF">NZ47_03830</name>
</gene>
<reference evidence="2 3" key="1">
    <citation type="journal article" date="2013" name="PLoS ONE">
        <title>Identification and characterization of three novel lipases belonging to families II and V from Anaerovibrio lipolyticus 5ST.</title>
        <authorList>
            <person name="Prive F."/>
            <person name="Kaderbhai N.N."/>
            <person name="Girdwood S."/>
            <person name="Worgan H.J."/>
            <person name="Pinloche E."/>
            <person name="Scollan N.D."/>
            <person name="Huws S.A."/>
            <person name="Newbold C.J."/>
        </authorList>
    </citation>
    <scope>NUCLEOTIDE SEQUENCE [LARGE SCALE GENOMIC DNA]</scope>
    <source>
        <strain evidence="2 3">5S</strain>
    </source>
</reference>
<name>A0A0B2K3A8_9FIRM</name>
<evidence type="ECO:0000313" key="3">
    <source>
        <dbReference type="Proteomes" id="UP000030993"/>
    </source>
</evidence>
<keyword evidence="3" id="KW-1185">Reference proteome</keyword>
<proteinExistence type="predicted"/>
<dbReference type="AlphaFoldDB" id="A0A0B2K3A8"/>
<dbReference type="EMBL" id="JSCE01000078">
    <property type="protein sequence ID" value="KHM52617.1"/>
    <property type="molecule type" value="Genomic_DNA"/>
</dbReference>
<sequence>MPEIPTYVHEEIYEKAEQIIAASGANVFTEKIDRAFFSPMEDEIHVPMKEYFERLEDYYGTLLHELTHWTGHHTRLDRDLSGIFGSTSYAREELVAELSSVFLSQSANVPVNFENNAAYLQNWIGAMKEDPKFLFSVVADAEKAHDYLQGKMYEMEYIPITSRLEEACQLARDFSVYKNYEKPRGVDNLPDIIINNFKKTVKELDLDDKEVTKIFDNLNSIKISILEQKPAELNYEKLAAMRDQFVLAKCRQKFSKINPEFLEKDKKHILSYVNKKSHVNEKGR</sequence>
<dbReference type="STRING" id="82374.NZ47_03830"/>
<accession>A0A0B2K3A8</accession>
<evidence type="ECO:0000259" key="1">
    <source>
        <dbReference type="Pfam" id="PF18818"/>
    </source>
</evidence>
<feature type="domain" description="Polyvalent protein metallopeptidase" evidence="1">
    <location>
        <begin position="14"/>
        <end position="136"/>
    </location>
</feature>
<protein>
    <recommendedName>
        <fullName evidence="1">Polyvalent protein metallopeptidase domain-containing protein</fullName>
    </recommendedName>
</protein>
<dbReference type="InterPro" id="IPR041459">
    <property type="entry name" value="MPTase-PolyVal"/>
</dbReference>